<proteinExistence type="predicted"/>
<reference evidence="2" key="1">
    <citation type="journal article" date="2011" name="Proc. Natl. Acad. Sci. U.S.A.">
        <title>Obligate biotrophy features unraveled by the genomic analysis of rust fungi.</title>
        <authorList>
            <person name="Duplessis S."/>
            <person name="Cuomo C.A."/>
            <person name="Lin Y.-C."/>
            <person name="Aerts A."/>
            <person name="Tisserant E."/>
            <person name="Veneault-Fourrey C."/>
            <person name="Joly D.L."/>
            <person name="Hacquard S."/>
            <person name="Amselem J."/>
            <person name="Cantarel B.L."/>
            <person name="Chiu R."/>
            <person name="Coutinho P.M."/>
            <person name="Feau N."/>
            <person name="Field M."/>
            <person name="Frey P."/>
            <person name="Gelhaye E."/>
            <person name="Goldberg J."/>
            <person name="Grabherr M.G."/>
            <person name="Kodira C.D."/>
            <person name="Kohler A."/>
            <person name="Kuees U."/>
            <person name="Lindquist E.A."/>
            <person name="Lucas S.M."/>
            <person name="Mago R."/>
            <person name="Mauceli E."/>
            <person name="Morin E."/>
            <person name="Murat C."/>
            <person name="Pangilinan J.L."/>
            <person name="Park R."/>
            <person name="Pearson M."/>
            <person name="Quesneville H."/>
            <person name="Rouhier N."/>
            <person name="Sakthikumar S."/>
            <person name="Salamov A.A."/>
            <person name="Schmutz J."/>
            <person name="Selles B."/>
            <person name="Shapiro H."/>
            <person name="Tanguay P."/>
            <person name="Tuskan G.A."/>
            <person name="Henrissat B."/>
            <person name="Van de Peer Y."/>
            <person name="Rouze P."/>
            <person name="Ellis J.G."/>
            <person name="Dodds P.N."/>
            <person name="Schein J.E."/>
            <person name="Zhong S."/>
            <person name="Hamelin R.C."/>
            <person name="Grigoriev I.V."/>
            <person name="Szabo L.J."/>
            <person name="Martin F."/>
        </authorList>
    </citation>
    <scope>NUCLEOTIDE SEQUENCE [LARGE SCALE GENOMIC DNA]</scope>
    <source>
        <strain evidence="2">CRL 75-36-700-3 / race SCCL</strain>
    </source>
</reference>
<dbReference type="GeneID" id="13541007"/>
<dbReference type="KEGG" id="pgr:PGTG_22761"/>
<name>H6QVJ7_PUCGT</name>
<organism evidence="1 2">
    <name type="scientific">Puccinia graminis f. sp. tritici (strain CRL 75-36-700-3 / race SCCL)</name>
    <name type="common">Black stem rust fungus</name>
    <dbReference type="NCBI Taxonomy" id="418459"/>
    <lineage>
        <taxon>Eukaryota</taxon>
        <taxon>Fungi</taxon>
        <taxon>Dikarya</taxon>
        <taxon>Basidiomycota</taxon>
        <taxon>Pucciniomycotina</taxon>
        <taxon>Pucciniomycetes</taxon>
        <taxon>Pucciniales</taxon>
        <taxon>Pucciniaceae</taxon>
        <taxon>Puccinia</taxon>
    </lineage>
</organism>
<sequence length="105" mass="11999">MKDQISRALATRYLKLNDKELLDVTNLAKRFDKKLSPPVNRYKPTEQAVSKPSEYEDYLAKLRLHYLITGQLEALQSKWESIKLSKGLTSAEDFAGMSLRASHLS</sequence>
<evidence type="ECO:0000313" key="2">
    <source>
        <dbReference type="Proteomes" id="UP000008783"/>
    </source>
</evidence>
<dbReference type="VEuPathDB" id="FungiDB:PGTG_22761"/>
<gene>
    <name evidence="1" type="ORF">PGTG_22761</name>
</gene>
<dbReference type="RefSeq" id="XP_003890904.1">
    <property type="nucleotide sequence ID" value="XM_003890855.1"/>
</dbReference>
<dbReference type="Proteomes" id="UP000008783">
    <property type="component" value="Unassembled WGS sequence"/>
</dbReference>
<dbReference type="AlphaFoldDB" id="H6QVJ7"/>
<dbReference type="InParanoid" id="H6QVJ7"/>
<protein>
    <submittedName>
        <fullName evidence="1">Uncharacterized protein</fullName>
    </submittedName>
</protein>
<dbReference type="HOGENOM" id="CLU_2237911_0_0_1"/>
<evidence type="ECO:0000313" key="1">
    <source>
        <dbReference type="EMBL" id="EHS63040.1"/>
    </source>
</evidence>
<accession>H6QVJ7</accession>
<dbReference type="EMBL" id="DS989920">
    <property type="protein sequence ID" value="EHS63040.1"/>
    <property type="molecule type" value="Genomic_DNA"/>
</dbReference>
<keyword evidence="2" id="KW-1185">Reference proteome</keyword>